<dbReference type="Proteomes" id="UP000294576">
    <property type="component" value="Unassembled WGS sequence"/>
</dbReference>
<proteinExistence type="predicted"/>
<evidence type="ECO:0000313" key="1">
    <source>
        <dbReference type="EMBL" id="TCU09638.1"/>
    </source>
</evidence>
<protein>
    <submittedName>
        <fullName evidence="1">Uncharacterized protein</fullName>
    </submittedName>
</protein>
<name>A0A4R3PXN0_RHISU</name>
<dbReference type="RefSeq" id="WP_132568347.1">
    <property type="nucleotide sequence ID" value="NZ_SMBH01000024.1"/>
</dbReference>
<accession>A0A4R3PXN0</accession>
<comment type="caution">
    <text evidence="1">The sequence shown here is derived from an EMBL/GenBank/DDBJ whole genome shotgun (WGS) entry which is preliminary data.</text>
</comment>
<sequence length="85" mass="9617">MQQEITTADFARSIEKWTDEEIFELLAKLESESEEASSSDEVDADLQAKIIVVGNEIETRFPGQLLAPFKKWKQDRLSGNTARGE</sequence>
<dbReference type="EMBL" id="SMBH01000024">
    <property type="protein sequence ID" value="TCU09638.1"/>
    <property type="molecule type" value="Genomic_DNA"/>
</dbReference>
<gene>
    <name evidence="1" type="ORF">EV132_12438</name>
</gene>
<reference evidence="1 2" key="1">
    <citation type="submission" date="2019-03" db="EMBL/GenBank/DDBJ databases">
        <title>Genomic Encyclopedia of Type Strains, Phase IV (KMG-V): Genome sequencing to study the core and pangenomes of soil and plant-associated prokaryotes.</title>
        <authorList>
            <person name="Whitman W."/>
        </authorList>
    </citation>
    <scope>NUCLEOTIDE SEQUENCE [LARGE SCALE GENOMIC DNA]</scope>
    <source>
        <strain evidence="1 2">Hc14</strain>
    </source>
</reference>
<dbReference type="AlphaFoldDB" id="A0A4R3PXN0"/>
<evidence type="ECO:0000313" key="2">
    <source>
        <dbReference type="Proteomes" id="UP000294576"/>
    </source>
</evidence>
<organism evidence="1 2">
    <name type="scientific">Rhizobium sullae</name>
    <name type="common">Rhizobium hedysari</name>
    <dbReference type="NCBI Taxonomy" id="50338"/>
    <lineage>
        <taxon>Bacteria</taxon>
        <taxon>Pseudomonadati</taxon>
        <taxon>Pseudomonadota</taxon>
        <taxon>Alphaproteobacteria</taxon>
        <taxon>Hyphomicrobiales</taxon>
        <taxon>Rhizobiaceae</taxon>
        <taxon>Rhizobium/Agrobacterium group</taxon>
        <taxon>Rhizobium</taxon>
    </lineage>
</organism>